<dbReference type="GeneID" id="14912785"/>
<dbReference type="Pfam" id="PF17210">
    <property type="entry name" value="SdrD_B"/>
    <property type="match status" value="3"/>
</dbReference>
<dbReference type="Proteomes" id="UP000011083">
    <property type="component" value="Unassembled WGS sequence"/>
</dbReference>
<dbReference type="EMBL" id="KB008119">
    <property type="protein sequence ID" value="ELR12331.1"/>
    <property type="molecule type" value="Genomic_DNA"/>
</dbReference>
<evidence type="ECO:0000256" key="4">
    <source>
        <dbReference type="SAM" id="SignalP"/>
    </source>
</evidence>
<dbReference type="AlphaFoldDB" id="L8GJG1"/>
<dbReference type="OrthoDB" id="21134at2759"/>
<accession>L8GJG1</accession>
<evidence type="ECO:0000256" key="1">
    <source>
        <dbReference type="ARBA" id="ARBA00004613"/>
    </source>
</evidence>
<protein>
    <submittedName>
        <fullName evidence="6">Anchor domain containing protein</fullName>
    </submittedName>
</protein>
<evidence type="ECO:0000256" key="2">
    <source>
        <dbReference type="ARBA" id="ARBA00022525"/>
    </source>
</evidence>
<keyword evidence="7" id="KW-1185">Reference proteome</keyword>
<feature type="signal peptide" evidence="4">
    <location>
        <begin position="1"/>
        <end position="25"/>
    </location>
</feature>
<evidence type="ECO:0000259" key="5">
    <source>
        <dbReference type="Pfam" id="PF17210"/>
    </source>
</evidence>
<dbReference type="SUPFAM" id="SSF49478">
    <property type="entry name" value="Cna protein B-type domain"/>
    <property type="match status" value="1"/>
</dbReference>
<comment type="subcellular location">
    <subcellularLocation>
        <location evidence="1">Secreted</location>
    </subcellularLocation>
</comment>
<proteinExistence type="predicted"/>
<feature type="domain" description="SD-repeat containing protein B" evidence="5">
    <location>
        <begin position="67"/>
        <end position="169"/>
    </location>
</feature>
<dbReference type="VEuPathDB" id="AmoebaDB:ACA1_373980"/>
<dbReference type="InterPro" id="IPR051417">
    <property type="entry name" value="SDr/BOS_complex"/>
</dbReference>
<dbReference type="STRING" id="1257118.L8GJG1"/>
<dbReference type="Gene3D" id="2.60.40.10">
    <property type="entry name" value="Immunoglobulins"/>
    <property type="match status" value="3"/>
</dbReference>
<dbReference type="InterPro" id="IPR013783">
    <property type="entry name" value="Ig-like_fold"/>
</dbReference>
<dbReference type="GO" id="GO:0005576">
    <property type="term" value="C:extracellular region"/>
    <property type="evidence" value="ECO:0007669"/>
    <property type="project" value="UniProtKB-SubCell"/>
</dbReference>
<keyword evidence="2" id="KW-0964">Secreted</keyword>
<dbReference type="SUPFAM" id="SSF117074">
    <property type="entry name" value="Hypothetical protein PA1324"/>
    <property type="match status" value="2"/>
</dbReference>
<feature type="chain" id="PRO_5003990388" evidence="4">
    <location>
        <begin position="26"/>
        <end position="387"/>
    </location>
</feature>
<reference evidence="6 7" key="1">
    <citation type="journal article" date="2013" name="Genome Biol.">
        <title>Genome of Acanthamoeba castellanii highlights extensive lateral gene transfer and early evolution of tyrosine kinase signaling.</title>
        <authorList>
            <person name="Clarke M."/>
            <person name="Lohan A.J."/>
            <person name="Liu B."/>
            <person name="Lagkouvardos I."/>
            <person name="Roy S."/>
            <person name="Zafar N."/>
            <person name="Bertelli C."/>
            <person name="Schilde C."/>
            <person name="Kianianmomeni A."/>
            <person name="Burglin T.R."/>
            <person name="Frech C."/>
            <person name="Turcotte B."/>
            <person name="Kopec K.O."/>
            <person name="Synnott J.M."/>
            <person name="Choo C."/>
            <person name="Paponov I."/>
            <person name="Finkler A."/>
            <person name="Soon Heng Tan C."/>
            <person name="Hutchins A.P."/>
            <person name="Weinmeier T."/>
            <person name="Rattei T."/>
            <person name="Chu J.S."/>
            <person name="Gimenez G."/>
            <person name="Irimia M."/>
            <person name="Rigden D.J."/>
            <person name="Fitzpatrick D.A."/>
            <person name="Lorenzo-Morales J."/>
            <person name="Bateman A."/>
            <person name="Chiu C.H."/>
            <person name="Tang P."/>
            <person name="Hegemann P."/>
            <person name="Fromm H."/>
            <person name="Raoult D."/>
            <person name="Greub G."/>
            <person name="Miranda-Saavedra D."/>
            <person name="Chen N."/>
            <person name="Nash P."/>
            <person name="Ginger M.L."/>
            <person name="Horn M."/>
            <person name="Schaap P."/>
            <person name="Caler L."/>
            <person name="Loftus B."/>
        </authorList>
    </citation>
    <scope>NUCLEOTIDE SEQUENCE [LARGE SCALE GENOMIC DNA]</scope>
    <source>
        <strain evidence="6 7">Neff</strain>
    </source>
</reference>
<name>L8GJG1_ACACF</name>
<gene>
    <name evidence="6" type="ORF">ACA1_373980</name>
</gene>
<dbReference type="RefSeq" id="XP_004334344.1">
    <property type="nucleotide sequence ID" value="XM_004334296.1"/>
</dbReference>
<evidence type="ECO:0000313" key="6">
    <source>
        <dbReference type="EMBL" id="ELR12331.1"/>
    </source>
</evidence>
<feature type="domain" description="SD-repeat containing protein B" evidence="5">
    <location>
        <begin position="313"/>
        <end position="384"/>
    </location>
</feature>
<sequence length="387" mass="42182">MSIHNIVSISFCICALVLLLNGARAQNGVVTDVVDANRGRTAIFALYAGDTVVKNDGQYALCSANGVVWHDLEGDGMINEDLNSHGLGGINVQLYWVNGTVADVTTTKKDGSYTFKVEPGSYYVKAACPKDYRHSKLYATSATKVHPVTQVSESFDVSIDRATTGINAGCYKPALVEGVVFSDKNTNSVQDTSEGGVADVAVELTKSTDTTFRLKIRTDADGKFRFPDLEPSDYALYIIYDAKYYNSPISAMKESTSEEGGKIKHRSVTLRVADQPSTKDGRKQLVVSPLQLSSGDRATIKQGLYTLAKVEGVVFRDENANGIWDGREKTLASVKVTLYRVGESGDVAVSQMKSDEVGRYSFTELQPGQYYVVFDTSSPEYKHSSKK</sequence>
<keyword evidence="3 4" id="KW-0732">Signal</keyword>
<organism evidence="6 7">
    <name type="scientific">Acanthamoeba castellanii (strain ATCC 30010 / Neff)</name>
    <dbReference type="NCBI Taxonomy" id="1257118"/>
    <lineage>
        <taxon>Eukaryota</taxon>
        <taxon>Amoebozoa</taxon>
        <taxon>Discosea</taxon>
        <taxon>Longamoebia</taxon>
        <taxon>Centramoebida</taxon>
        <taxon>Acanthamoebidae</taxon>
        <taxon>Acanthamoeba</taxon>
    </lineage>
</organism>
<dbReference type="InterPro" id="IPR033764">
    <property type="entry name" value="Sdr_B"/>
</dbReference>
<dbReference type="PANTHER" id="PTHR23303">
    <property type="entry name" value="CARBOXYPEPTIDASE REGULATORY REGION-CONTAINING"/>
    <property type="match status" value="1"/>
</dbReference>
<evidence type="ECO:0000313" key="7">
    <source>
        <dbReference type="Proteomes" id="UP000011083"/>
    </source>
</evidence>
<dbReference type="PANTHER" id="PTHR23303:SF15">
    <property type="entry name" value="COLOSSIN-A"/>
    <property type="match status" value="1"/>
</dbReference>
<feature type="domain" description="SD-repeat containing protein B" evidence="5">
    <location>
        <begin position="179"/>
        <end position="257"/>
    </location>
</feature>
<evidence type="ECO:0000256" key="3">
    <source>
        <dbReference type="ARBA" id="ARBA00022729"/>
    </source>
</evidence>
<dbReference type="KEGG" id="acan:ACA1_373980"/>